<reference evidence="1" key="1">
    <citation type="submission" date="2016-02" db="EMBL/GenBank/DDBJ databases">
        <title>Genomic sequences of Ochrobactrum anthropi.</title>
        <authorList>
            <person name="Chudasama K.S."/>
            <person name="Thaker V.S."/>
        </authorList>
    </citation>
    <scope>NUCLEOTIDE SEQUENCE [LARGE SCALE GENOMIC DNA]</scope>
    <source>
        <strain evidence="1">SUBG007</strain>
    </source>
</reference>
<organism evidence="1">
    <name type="scientific">Brucella anthropi</name>
    <name type="common">Ochrobactrum anthropi</name>
    <dbReference type="NCBI Taxonomy" id="529"/>
    <lineage>
        <taxon>Bacteria</taxon>
        <taxon>Pseudomonadati</taxon>
        <taxon>Pseudomonadota</taxon>
        <taxon>Alphaproteobacteria</taxon>
        <taxon>Hyphomicrobiales</taxon>
        <taxon>Brucellaceae</taxon>
        <taxon>Brucella/Ochrobactrum group</taxon>
        <taxon>Brucella</taxon>
    </lineage>
</organism>
<dbReference type="AlphaFoldDB" id="A0A656Z889"/>
<comment type="caution">
    <text evidence="1">The sequence shown here is derived from an EMBL/GenBank/DDBJ whole genome shotgun (WGS) entry which is preliminary data.</text>
</comment>
<accession>A0A656Z889</accession>
<protein>
    <recommendedName>
        <fullName evidence="2">DUF1643 domain-containing protein</fullName>
    </recommendedName>
</protein>
<proteinExistence type="predicted"/>
<evidence type="ECO:0008006" key="2">
    <source>
        <dbReference type="Google" id="ProtNLM"/>
    </source>
</evidence>
<gene>
    <name evidence="1" type="ORF">AB664_34185</name>
</gene>
<evidence type="ECO:0000313" key="1">
    <source>
        <dbReference type="EMBL" id="KYB45746.1"/>
    </source>
</evidence>
<sequence length="83" mass="9354">MSHQLHDPGGKVRLKVKSEIRSDAIFSACGRYRRLLKREWDGAEKEGYVLWIGMNPSTADFNVDDPTVFKEQNSRADGAMGVL</sequence>
<dbReference type="InterPro" id="IPR012441">
    <property type="entry name" value="DUF1643"/>
</dbReference>
<name>A0A656Z889_BRUAN</name>
<dbReference type="EMBL" id="LUAY01002981">
    <property type="protein sequence ID" value="KYB45746.1"/>
    <property type="molecule type" value="Genomic_DNA"/>
</dbReference>
<dbReference type="Pfam" id="PF07799">
    <property type="entry name" value="DUF1643"/>
    <property type="match status" value="1"/>
</dbReference>